<dbReference type="PANTHER" id="PTHR47944">
    <property type="entry name" value="CYTOCHROME P450 98A9"/>
    <property type="match status" value="1"/>
</dbReference>
<dbReference type="EMBL" id="GCHU01014034">
    <property type="protein sequence ID" value="JAG86867.1"/>
    <property type="molecule type" value="Transcribed_RNA"/>
</dbReference>
<comment type="similarity">
    <text evidence="2">Belongs to the cytochrome P450 family.</text>
</comment>
<evidence type="ECO:0000256" key="1">
    <source>
        <dbReference type="ARBA" id="ARBA00005122"/>
    </source>
</evidence>
<dbReference type="GO" id="GO:0042617">
    <property type="term" value="P:paclitaxel biosynthetic process"/>
    <property type="evidence" value="ECO:0007669"/>
    <property type="project" value="UniProtKB-UniPathway"/>
</dbReference>
<evidence type="ECO:0000256" key="8">
    <source>
        <dbReference type="SAM" id="Phobius"/>
    </source>
</evidence>
<evidence type="ECO:0000256" key="4">
    <source>
        <dbReference type="ARBA" id="ARBA00022723"/>
    </source>
</evidence>
<dbReference type="InterPro" id="IPR001128">
    <property type="entry name" value="Cyt_P450"/>
</dbReference>
<keyword evidence="8" id="KW-1133">Transmembrane helix</keyword>
<evidence type="ECO:0000256" key="6">
    <source>
        <dbReference type="ARBA" id="ARBA00023004"/>
    </source>
</evidence>
<dbReference type="InterPro" id="IPR002401">
    <property type="entry name" value="Cyt_P450_E_grp-I"/>
</dbReference>
<dbReference type="SUPFAM" id="SSF48264">
    <property type="entry name" value="Cytochrome P450"/>
    <property type="match status" value="1"/>
</dbReference>
<protein>
    <submittedName>
        <fullName evidence="9">TSA: Wollemia nobilis Ref_Wollemi_Transcript_14115_1857 transcribed RNA sequence</fullName>
    </submittedName>
</protein>
<organism evidence="9">
    <name type="scientific">Wollemia nobilis</name>
    <dbReference type="NCBI Taxonomy" id="56998"/>
    <lineage>
        <taxon>Eukaryota</taxon>
        <taxon>Viridiplantae</taxon>
        <taxon>Streptophyta</taxon>
        <taxon>Embryophyta</taxon>
        <taxon>Tracheophyta</taxon>
        <taxon>Spermatophyta</taxon>
        <taxon>Pinopsida</taxon>
        <taxon>Pinidae</taxon>
        <taxon>Conifers II</taxon>
        <taxon>Araucariales</taxon>
        <taxon>Araucariaceae</taxon>
        <taxon>Wollemia</taxon>
    </lineage>
</organism>
<evidence type="ECO:0000256" key="7">
    <source>
        <dbReference type="ARBA" id="ARBA00023059"/>
    </source>
</evidence>
<keyword evidence="8" id="KW-0812">Transmembrane</keyword>
<dbReference type="Pfam" id="PF00067">
    <property type="entry name" value="p450"/>
    <property type="match status" value="1"/>
</dbReference>
<keyword evidence="4" id="KW-0479">Metal-binding</keyword>
<dbReference type="UniPathway" id="UPA00842"/>
<dbReference type="GO" id="GO:0016705">
    <property type="term" value="F:oxidoreductase activity, acting on paired donors, with incorporation or reduction of molecular oxygen"/>
    <property type="evidence" value="ECO:0007669"/>
    <property type="project" value="InterPro"/>
</dbReference>
<keyword evidence="8" id="KW-0472">Membrane</keyword>
<keyword evidence="6" id="KW-0408">Iron</keyword>
<feature type="transmembrane region" description="Helical" evidence="8">
    <location>
        <begin position="12"/>
        <end position="33"/>
    </location>
</feature>
<dbReference type="PANTHER" id="PTHR47944:SF19">
    <property type="entry name" value="CYTOCHROME P450 77A4"/>
    <property type="match status" value="1"/>
</dbReference>
<keyword evidence="3" id="KW-0349">Heme</keyword>
<comment type="pathway">
    <text evidence="1">Alkaloid biosynthesis; taxol biosynthesis.</text>
</comment>
<dbReference type="Gene3D" id="1.10.630.10">
    <property type="entry name" value="Cytochrome P450"/>
    <property type="match status" value="1"/>
</dbReference>
<evidence type="ECO:0000256" key="5">
    <source>
        <dbReference type="ARBA" id="ARBA00023002"/>
    </source>
</evidence>
<reference evidence="9" key="1">
    <citation type="submission" date="2015-02" db="EMBL/GenBank/DDBJ databases">
        <title>A transcriptome of Wollemia nobilis - a relic of Gondwana.</title>
        <authorList>
            <person name="Chia J.Y."/>
            <person name="Leong Y.S."/>
            <person name="Abdul Karim S."/>
            <person name="Wan Azmi N."/>
            <person name="Hercus R."/>
            <person name="Croft L."/>
        </authorList>
    </citation>
    <scope>NUCLEOTIDE SEQUENCE</scope>
    <source>
        <strain evidence="9">MaeBrown</strain>
        <tissue evidence="9">Leaf</tissue>
    </source>
</reference>
<evidence type="ECO:0000256" key="3">
    <source>
        <dbReference type="ARBA" id="ARBA00022617"/>
    </source>
</evidence>
<dbReference type="PRINTS" id="PR00463">
    <property type="entry name" value="EP450I"/>
</dbReference>
<accession>A0A0C9S488</accession>
<evidence type="ECO:0000256" key="2">
    <source>
        <dbReference type="ARBA" id="ARBA00010617"/>
    </source>
</evidence>
<name>A0A0C9S488_9CONI</name>
<dbReference type="GO" id="GO:0005506">
    <property type="term" value="F:iron ion binding"/>
    <property type="evidence" value="ECO:0007669"/>
    <property type="project" value="InterPro"/>
</dbReference>
<dbReference type="GO" id="GO:0020037">
    <property type="term" value="F:heme binding"/>
    <property type="evidence" value="ECO:0007669"/>
    <property type="project" value="InterPro"/>
</dbReference>
<dbReference type="InterPro" id="IPR036396">
    <property type="entry name" value="Cyt_P450_sf"/>
</dbReference>
<keyword evidence="5" id="KW-0560">Oxidoreductase</keyword>
<dbReference type="AlphaFoldDB" id="A0A0C9S488"/>
<dbReference type="GO" id="GO:0004497">
    <property type="term" value="F:monooxygenase activity"/>
    <property type="evidence" value="ECO:0007669"/>
    <property type="project" value="InterPro"/>
</dbReference>
<sequence>MDTPTNAAMDYINPAICLLLLVALPLIVLFSFFNEDKYRLPPGPPGWPIVGNLLQIRLSSQLFQAYVGNMKKKYGPIFTLRVGPHLMIMVASHELAHEALVQGGAAFATRPPPRGPGKIVSSNGMSISAAAYGTTWRALRRNLVAEALSPAAIRSFKQGREWGMEVLMEEVSNEARSNGAVVVVHHLRYAAFCILLYMCFGVRLEEKAVREVEGVLRDLLLSGGGVALEDTFPLLGFFFQKAVTADDGDPTKAVGDACSAY</sequence>
<keyword evidence="7" id="KW-0876">Taxol biosynthesis</keyword>
<proteinExistence type="inferred from homology"/>
<evidence type="ECO:0000313" key="9">
    <source>
        <dbReference type="EMBL" id="JAG86867.1"/>
    </source>
</evidence>